<dbReference type="Proteomes" id="UP000756921">
    <property type="component" value="Unassembled WGS sequence"/>
</dbReference>
<keyword evidence="4" id="KW-1185">Reference proteome</keyword>
<gene>
    <name evidence="3" type="ORF">PMIN01_12171</name>
</gene>
<dbReference type="EMBL" id="WJXW01000015">
    <property type="protein sequence ID" value="KAF9730238.1"/>
    <property type="molecule type" value="Genomic_DNA"/>
</dbReference>
<feature type="coiled-coil region" evidence="1">
    <location>
        <begin position="168"/>
        <end position="195"/>
    </location>
</feature>
<dbReference type="AlphaFoldDB" id="A0A9P6KK95"/>
<sequence length="216" mass="24996">MSLRRTPKYTPQEERRLKAAKSANPTANWQIIRTIYNRETVDRRRRRTALGLQKKWAVMCDSDTVGLSEPKPAPHTPSPEHEDHCVLDPSDRKKPSPYVSLPQASLSSMNNQQQQDGFANHAGYAYNGLGVWYQQGQQLIPAYMNHIDALQKEIVRISSQCNGLFHQNQELEAEKFHYKDMYDKVKERLEVLEEERGVNVTRRSRRLRQNGDKPPA</sequence>
<proteinExistence type="predicted"/>
<evidence type="ECO:0000313" key="4">
    <source>
        <dbReference type="Proteomes" id="UP000756921"/>
    </source>
</evidence>
<evidence type="ECO:0008006" key="5">
    <source>
        <dbReference type="Google" id="ProtNLM"/>
    </source>
</evidence>
<accession>A0A9P6KK95</accession>
<evidence type="ECO:0000256" key="2">
    <source>
        <dbReference type="SAM" id="MobiDB-lite"/>
    </source>
</evidence>
<feature type="region of interest" description="Disordered" evidence="2">
    <location>
        <begin position="67"/>
        <end position="98"/>
    </location>
</feature>
<organism evidence="3 4">
    <name type="scientific">Paraphaeosphaeria minitans</name>
    <dbReference type="NCBI Taxonomy" id="565426"/>
    <lineage>
        <taxon>Eukaryota</taxon>
        <taxon>Fungi</taxon>
        <taxon>Dikarya</taxon>
        <taxon>Ascomycota</taxon>
        <taxon>Pezizomycotina</taxon>
        <taxon>Dothideomycetes</taxon>
        <taxon>Pleosporomycetidae</taxon>
        <taxon>Pleosporales</taxon>
        <taxon>Massarineae</taxon>
        <taxon>Didymosphaeriaceae</taxon>
        <taxon>Paraphaeosphaeria</taxon>
    </lineage>
</organism>
<protein>
    <recommendedName>
        <fullName evidence="5">Myb-like domain-containing protein</fullName>
    </recommendedName>
</protein>
<reference evidence="3" key="1">
    <citation type="journal article" date="2020" name="Mol. Plant Microbe Interact.">
        <title>Genome Sequence of the Biocontrol Agent Coniothyrium minitans strain Conio (IMI 134523).</title>
        <authorList>
            <person name="Patel D."/>
            <person name="Shittu T.A."/>
            <person name="Baroncelli R."/>
            <person name="Muthumeenakshi S."/>
            <person name="Osborne T.H."/>
            <person name="Janganan T.K."/>
            <person name="Sreenivasaprasad S."/>
        </authorList>
    </citation>
    <scope>NUCLEOTIDE SEQUENCE</scope>
    <source>
        <strain evidence="3">Conio</strain>
    </source>
</reference>
<feature type="region of interest" description="Disordered" evidence="2">
    <location>
        <begin position="1"/>
        <end position="22"/>
    </location>
</feature>
<evidence type="ECO:0000256" key="1">
    <source>
        <dbReference type="SAM" id="Coils"/>
    </source>
</evidence>
<evidence type="ECO:0000313" key="3">
    <source>
        <dbReference type="EMBL" id="KAF9730238.1"/>
    </source>
</evidence>
<comment type="caution">
    <text evidence="3">The sequence shown here is derived from an EMBL/GenBank/DDBJ whole genome shotgun (WGS) entry which is preliminary data.</text>
</comment>
<keyword evidence="1" id="KW-0175">Coiled coil</keyword>
<feature type="compositionally biased region" description="Basic and acidic residues" evidence="2">
    <location>
        <begin position="78"/>
        <end position="94"/>
    </location>
</feature>
<name>A0A9P6KK95_9PLEO</name>